<proteinExistence type="inferred from homology"/>
<dbReference type="GO" id="GO:0005840">
    <property type="term" value="C:ribosome"/>
    <property type="evidence" value="ECO:0007669"/>
    <property type="project" value="UniProtKB-KW"/>
</dbReference>
<evidence type="ECO:0000256" key="2">
    <source>
        <dbReference type="ARBA" id="ARBA00023128"/>
    </source>
</evidence>
<keyword evidence="2" id="KW-0496">Mitochondrion</keyword>
<dbReference type="RefSeq" id="XP_024666091.1">
    <property type="nucleotide sequence ID" value="XM_024810323.1"/>
</dbReference>
<dbReference type="STRING" id="45607.A0A2T0FMD7"/>
<comment type="function">
    <text evidence="3">Component of the mitochondrial ribosome (mitoribosome), a dedicated translation machinery responsible for the synthesis of mitochondrial genome-encoded proteins, including at least some of the essential transmembrane subunits of the mitochondrial respiratory chain. The mitoribosomes are attached to the mitochondrial inner membrane and translation products are cotranslationally integrated into the membrane.</text>
</comment>
<dbReference type="FunFam" id="3.90.280.10:FF:000004">
    <property type="entry name" value="Mitochondrial large ribosomal subunit YmL35"/>
    <property type="match status" value="1"/>
</dbReference>
<protein>
    <recommendedName>
        <fullName evidence="5">Large ribosomal subunit protein mL38</fullName>
    </recommendedName>
</protein>
<evidence type="ECO:0000313" key="6">
    <source>
        <dbReference type="EMBL" id="PRT56146.1"/>
    </source>
</evidence>
<evidence type="ECO:0000256" key="5">
    <source>
        <dbReference type="ARBA" id="ARBA00039444"/>
    </source>
</evidence>
<organism evidence="6 7">
    <name type="scientific">Wickerhamiella sorbophila</name>
    <dbReference type="NCBI Taxonomy" id="45607"/>
    <lineage>
        <taxon>Eukaryota</taxon>
        <taxon>Fungi</taxon>
        <taxon>Dikarya</taxon>
        <taxon>Ascomycota</taxon>
        <taxon>Saccharomycotina</taxon>
        <taxon>Dipodascomycetes</taxon>
        <taxon>Dipodascales</taxon>
        <taxon>Trichomonascaceae</taxon>
        <taxon>Wickerhamiella</taxon>
    </lineage>
</organism>
<dbReference type="Gene3D" id="1.20.58.1180">
    <property type="match status" value="1"/>
</dbReference>
<reference evidence="6 7" key="1">
    <citation type="submission" date="2017-04" db="EMBL/GenBank/DDBJ databases">
        <title>Genome sequencing of [Candida] sorbophila.</title>
        <authorList>
            <person name="Ahn J.O."/>
        </authorList>
    </citation>
    <scope>NUCLEOTIDE SEQUENCE [LARGE SCALE GENOMIC DNA]</scope>
    <source>
        <strain evidence="6 7">DS02</strain>
    </source>
</reference>
<comment type="subcellular location">
    <subcellularLocation>
        <location evidence="1">Mitochondrion</location>
    </subcellularLocation>
</comment>
<name>A0A2T0FMD7_9ASCO</name>
<dbReference type="EMBL" id="NDIQ01000022">
    <property type="protein sequence ID" value="PRT56146.1"/>
    <property type="molecule type" value="Genomic_DNA"/>
</dbReference>
<dbReference type="InterPro" id="IPR036610">
    <property type="entry name" value="PEBP-like_sf"/>
</dbReference>
<accession>A0A2T0FMD7</accession>
<dbReference type="SUPFAM" id="SSF49777">
    <property type="entry name" value="PEBP-like"/>
    <property type="match status" value="1"/>
</dbReference>
<comment type="similarity">
    <text evidence="4">Belongs to the phosphatidylethanolamine-binding protein family. Mitochondrion-specific ribosomal protein mL38 subfamily.</text>
</comment>
<keyword evidence="6" id="KW-0689">Ribosomal protein</keyword>
<gene>
    <name evidence="6" type="ORF">B9G98_03766</name>
</gene>
<dbReference type="Gene3D" id="3.90.280.10">
    <property type="entry name" value="PEBP-like"/>
    <property type="match status" value="1"/>
</dbReference>
<evidence type="ECO:0000256" key="3">
    <source>
        <dbReference type="ARBA" id="ARBA00037226"/>
    </source>
</evidence>
<dbReference type="Pfam" id="PF01161">
    <property type="entry name" value="PBP"/>
    <property type="match status" value="1"/>
</dbReference>
<evidence type="ECO:0000256" key="4">
    <source>
        <dbReference type="ARBA" id="ARBA00038016"/>
    </source>
</evidence>
<keyword evidence="6" id="KW-0687">Ribonucleoprotein</keyword>
<dbReference type="OrthoDB" id="2153661at2759"/>
<dbReference type="InterPro" id="IPR008914">
    <property type="entry name" value="PEBP"/>
</dbReference>
<evidence type="ECO:0000313" key="7">
    <source>
        <dbReference type="Proteomes" id="UP000238350"/>
    </source>
</evidence>
<dbReference type="CDD" id="cd00866">
    <property type="entry name" value="PEBP_euk"/>
    <property type="match status" value="1"/>
</dbReference>
<keyword evidence="7" id="KW-1185">Reference proteome</keyword>
<dbReference type="InterPro" id="IPR035810">
    <property type="entry name" value="PEBP_euk"/>
</dbReference>
<dbReference type="PANTHER" id="PTHR11362:SF82">
    <property type="entry name" value="PHOSPHATIDYLETHANOLAMINE-BINDING PROTEIN 4"/>
    <property type="match status" value="1"/>
</dbReference>
<dbReference type="PANTHER" id="PTHR11362">
    <property type="entry name" value="PHOSPHATIDYLETHANOLAMINE-BINDING PROTEIN"/>
    <property type="match status" value="1"/>
</dbReference>
<evidence type="ECO:0000256" key="1">
    <source>
        <dbReference type="ARBA" id="ARBA00004173"/>
    </source>
</evidence>
<comment type="caution">
    <text evidence="6">The sequence shown here is derived from an EMBL/GenBank/DDBJ whole genome shotgun (WGS) entry which is preliminary data.</text>
</comment>
<dbReference type="GO" id="GO:0005739">
    <property type="term" value="C:mitochondrion"/>
    <property type="evidence" value="ECO:0007669"/>
    <property type="project" value="UniProtKB-SubCell"/>
</dbReference>
<dbReference type="GeneID" id="36517514"/>
<dbReference type="Proteomes" id="UP000238350">
    <property type="component" value="Unassembled WGS sequence"/>
</dbReference>
<sequence>MKNSIVRAAGLQIRNQRIRDAVLNGVPKTGPPTLRSRWARSRYVSPEGINEAFSLAKEIVDKEAANHKSAAGEVEKELKSATGEEQRAELAKNLEHHLVKSEFHNPEVRFNFMVKDSVDLNEPIYRYLSRTEWAAKEMLILMQRLEQHHVIPDTMPTLDPRAQVDVQFVTPTMSSFEPGSFLSNEVCERRPRISIQEFEPIAKDSLYSVVIVNPDVPDLENDSFKTLLHYAAVNIRISNDAPEVDFAQATELADYLPPHPEKNAPAQRFCVWVFRQPARVEGAEISREGFDIRQFAGANNLEAVGAHMWRVRYDLTTDFIRAKYGLGPGSVYFRARTAKPEEALLHVRHRQKWEKFVETPSK</sequence>
<dbReference type="AlphaFoldDB" id="A0A2T0FMD7"/>